<sequence length="52" mass="5629">MSPNPTSFHCPLNNNNPGIIQPRRIACGFNYAAPPRPESFGDQIASGDMIVD</sequence>
<evidence type="ECO:0000313" key="2">
    <source>
        <dbReference type="Proteomes" id="UP000634136"/>
    </source>
</evidence>
<protein>
    <submittedName>
        <fullName evidence="1">Uncharacterized protein</fullName>
    </submittedName>
</protein>
<dbReference type="EMBL" id="JAAIUW010000005">
    <property type="protein sequence ID" value="KAF7829875.1"/>
    <property type="molecule type" value="Genomic_DNA"/>
</dbReference>
<keyword evidence="2" id="KW-1185">Reference proteome</keyword>
<dbReference type="Proteomes" id="UP000634136">
    <property type="component" value="Unassembled WGS sequence"/>
</dbReference>
<gene>
    <name evidence="1" type="ORF">G2W53_012208</name>
</gene>
<accession>A0A834TWI5</accession>
<organism evidence="1 2">
    <name type="scientific">Senna tora</name>
    <dbReference type="NCBI Taxonomy" id="362788"/>
    <lineage>
        <taxon>Eukaryota</taxon>
        <taxon>Viridiplantae</taxon>
        <taxon>Streptophyta</taxon>
        <taxon>Embryophyta</taxon>
        <taxon>Tracheophyta</taxon>
        <taxon>Spermatophyta</taxon>
        <taxon>Magnoliopsida</taxon>
        <taxon>eudicotyledons</taxon>
        <taxon>Gunneridae</taxon>
        <taxon>Pentapetalae</taxon>
        <taxon>rosids</taxon>
        <taxon>fabids</taxon>
        <taxon>Fabales</taxon>
        <taxon>Fabaceae</taxon>
        <taxon>Caesalpinioideae</taxon>
        <taxon>Cassia clade</taxon>
        <taxon>Senna</taxon>
    </lineage>
</organism>
<reference evidence="1" key="1">
    <citation type="submission" date="2020-09" db="EMBL/GenBank/DDBJ databases">
        <title>Genome-Enabled Discovery of Anthraquinone Biosynthesis in Senna tora.</title>
        <authorList>
            <person name="Kang S.-H."/>
            <person name="Pandey R.P."/>
            <person name="Lee C.-M."/>
            <person name="Sim J.-S."/>
            <person name="Jeong J.-T."/>
            <person name="Choi B.-S."/>
            <person name="Jung M."/>
            <person name="Ginzburg D."/>
            <person name="Zhao K."/>
            <person name="Won S.Y."/>
            <person name="Oh T.-J."/>
            <person name="Yu Y."/>
            <person name="Kim N.-H."/>
            <person name="Lee O.R."/>
            <person name="Lee T.-H."/>
            <person name="Bashyal P."/>
            <person name="Kim T.-S."/>
            <person name="Lee W.-H."/>
            <person name="Kawkins C."/>
            <person name="Kim C.-K."/>
            <person name="Kim J.S."/>
            <person name="Ahn B.O."/>
            <person name="Rhee S.Y."/>
            <person name="Sohng J.K."/>
        </authorList>
    </citation>
    <scope>NUCLEOTIDE SEQUENCE</scope>
    <source>
        <tissue evidence="1">Leaf</tissue>
    </source>
</reference>
<name>A0A834TWI5_9FABA</name>
<evidence type="ECO:0000313" key="1">
    <source>
        <dbReference type="EMBL" id="KAF7829875.1"/>
    </source>
</evidence>
<proteinExistence type="predicted"/>
<dbReference type="AlphaFoldDB" id="A0A834TWI5"/>
<comment type="caution">
    <text evidence="1">The sequence shown here is derived from an EMBL/GenBank/DDBJ whole genome shotgun (WGS) entry which is preliminary data.</text>
</comment>